<evidence type="ECO:0000256" key="11">
    <source>
        <dbReference type="ARBA" id="ARBA00031731"/>
    </source>
</evidence>
<dbReference type="Pfam" id="PF11789">
    <property type="entry name" value="zf-Nse"/>
    <property type="match status" value="1"/>
</dbReference>
<evidence type="ECO:0000256" key="14">
    <source>
        <dbReference type="SAM" id="Coils"/>
    </source>
</evidence>
<evidence type="ECO:0000256" key="12">
    <source>
        <dbReference type="ARBA" id="ARBA00032533"/>
    </source>
</evidence>
<dbReference type="SUPFAM" id="SSF57850">
    <property type="entry name" value="RING/U-box"/>
    <property type="match status" value="1"/>
</dbReference>
<evidence type="ECO:0000256" key="3">
    <source>
        <dbReference type="ARBA" id="ARBA00008212"/>
    </source>
</evidence>
<dbReference type="PANTHER" id="PTHR21330">
    <property type="entry name" value="E3 SUMO-PROTEIN LIGASE NSE2"/>
    <property type="match status" value="1"/>
</dbReference>
<dbReference type="AlphaFoldDB" id="A0A834JPG8"/>
<feature type="coiled-coil region" evidence="14">
    <location>
        <begin position="95"/>
        <end position="122"/>
    </location>
</feature>
<comment type="pathway">
    <text evidence="2">Protein modification; protein sumoylation.</text>
</comment>
<keyword evidence="6" id="KW-0479">Metal-binding</keyword>
<evidence type="ECO:0000256" key="5">
    <source>
        <dbReference type="ARBA" id="ARBA00022679"/>
    </source>
</evidence>
<dbReference type="UniPathway" id="UPA00886"/>
<keyword evidence="9" id="KW-0862">Zinc</keyword>
<dbReference type="InterPro" id="IPR004181">
    <property type="entry name" value="Znf_MIZ"/>
</dbReference>
<name>A0A834JPG8_VESVU</name>
<keyword evidence="7 13" id="KW-0863">Zinc-finger</keyword>
<feature type="domain" description="SP-RING-type" evidence="15">
    <location>
        <begin position="122"/>
        <end position="205"/>
    </location>
</feature>
<accession>A0A834JPG8</accession>
<comment type="similarity">
    <text evidence="3">Belongs to the NSE2 family.</text>
</comment>
<dbReference type="Proteomes" id="UP000614350">
    <property type="component" value="Unassembled WGS sequence"/>
</dbReference>
<dbReference type="EMBL" id="JACSEA010000011">
    <property type="protein sequence ID" value="KAF7389146.1"/>
    <property type="molecule type" value="Genomic_DNA"/>
</dbReference>
<sequence>MTQSKEVAEELYECYTKTATNIVLYFQDKEKIIDDLKDVVQKNCEIDIKLSMIQEIKEDILNQYNDSNITEKSIQKIIKDYEKAVSKMNINISINERLLEFNKQLEALLNDVNKNQDSERSNNDEELQLSGSINVIDPISKMRIKDPIKNIICGHTYDRENVMALLKVNKKTRCPMVGCKNKEYIDIANLQTDVVMKVYLQRNPV</sequence>
<dbReference type="Gene3D" id="3.30.40.10">
    <property type="entry name" value="Zinc/RING finger domain, C3HC4 (zinc finger)"/>
    <property type="match status" value="1"/>
</dbReference>
<keyword evidence="5" id="KW-0808">Transferase</keyword>
<evidence type="ECO:0000256" key="4">
    <source>
        <dbReference type="ARBA" id="ARBA00020923"/>
    </source>
</evidence>
<dbReference type="PROSITE" id="PS51044">
    <property type="entry name" value="ZF_SP_RING"/>
    <property type="match status" value="1"/>
</dbReference>
<protein>
    <recommendedName>
        <fullName evidence="4">E3 SUMO-protein ligase NSE2</fullName>
    </recommendedName>
    <alternativeName>
        <fullName evidence="11">E3 SUMO-protein transferase NSE2</fullName>
    </alternativeName>
    <alternativeName>
        <fullName evidence="12">Non-structural maintenance of chromosomes element 2 homolog</fullName>
    </alternativeName>
</protein>
<evidence type="ECO:0000256" key="1">
    <source>
        <dbReference type="ARBA" id="ARBA00004123"/>
    </source>
</evidence>
<gene>
    <name evidence="16" type="ORF">HZH66_010283</name>
</gene>
<dbReference type="InterPro" id="IPR013083">
    <property type="entry name" value="Znf_RING/FYVE/PHD"/>
</dbReference>
<evidence type="ECO:0000256" key="10">
    <source>
        <dbReference type="ARBA" id="ARBA00023242"/>
    </source>
</evidence>
<dbReference type="CDD" id="cd16651">
    <property type="entry name" value="SPL-RING_NSE2"/>
    <property type="match status" value="1"/>
</dbReference>
<evidence type="ECO:0000256" key="8">
    <source>
        <dbReference type="ARBA" id="ARBA00022786"/>
    </source>
</evidence>
<evidence type="ECO:0000256" key="7">
    <source>
        <dbReference type="ARBA" id="ARBA00022771"/>
    </source>
</evidence>
<dbReference type="GO" id="GO:0005634">
    <property type="term" value="C:nucleus"/>
    <property type="evidence" value="ECO:0007669"/>
    <property type="project" value="UniProtKB-SubCell"/>
</dbReference>
<evidence type="ECO:0000313" key="17">
    <source>
        <dbReference type="Proteomes" id="UP000614350"/>
    </source>
</evidence>
<dbReference type="GO" id="GO:0030915">
    <property type="term" value="C:Smc5-Smc6 complex"/>
    <property type="evidence" value="ECO:0007669"/>
    <property type="project" value="InterPro"/>
</dbReference>
<dbReference type="GO" id="GO:0000724">
    <property type="term" value="P:double-strand break repair via homologous recombination"/>
    <property type="evidence" value="ECO:0007669"/>
    <property type="project" value="InterPro"/>
</dbReference>
<dbReference type="InterPro" id="IPR026846">
    <property type="entry name" value="Nse2(Mms21)"/>
</dbReference>
<keyword evidence="8" id="KW-0833">Ubl conjugation pathway</keyword>
<evidence type="ECO:0000259" key="15">
    <source>
        <dbReference type="PROSITE" id="PS51044"/>
    </source>
</evidence>
<reference evidence="16" key="1">
    <citation type="journal article" date="2020" name="G3 (Bethesda)">
        <title>High-Quality Assemblies for Three Invasive Social Wasps from the &lt;i&gt;Vespula&lt;/i&gt; Genus.</title>
        <authorList>
            <person name="Harrop T.W.R."/>
            <person name="Guhlin J."/>
            <person name="McLaughlin G.M."/>
            <person name="Permina E."/>
            <person name="Stockwell P."/>
            <person name="Gilligan J."/>
            <person name="Le Lec M.F."/>
            <person name="Gruber M.A.M."/>
            <person name="Quinn O."/>
            <person name="Lovegrove M."/>
            <person name="Duncan E.J."/>
            <person name="Remnant E.J."/>
            <person name="Van Eeckhoven J."/>
            <person name="Graham B."/>
            <person name="Knapp R.A."/>
            <person name="Langford K.W."/>
            <person name="Kronenberg Z."/>
            <person name="Press M.O."/>
            <person name="Eacker S.M."/>
            <person name="Wilson-Rankin E.E."/>
            <person name="Purcell J."/>
            <person name="Lester P.J."/>
            <person name="Dearden P.K."/>
        </authorList>
    </citation>
    <scope>NUCLEOTIDE SEQUENCE</scope>
    <source>
        <strain evidence="16">Marl-1</strain>
    </source>
</reference>
<proteinExistence type="inferred from homology"/>
<comment type="caution">
    <text evidence="16">The sequence shown here is derived from an EMBL/GenBank/DDBJ whole genome shotgun (WGS) entry which is preliminary data.</text>
</comment>
<organism evidence="16 17">
    <name type="scientific">Vespula vulgaris</name>
    <name type="common">Yellow jacket</name>
    <name type="synonym">Wasp</name>
    <dbReference type="NCBI Taxonomy" id="7454"/>
    <lineage>
        <taxon>Eukaryota</taxon>
        <taxon>Metazoa</taxon>
        <taxon>Ecdysozoa</taxon>
        <taxon>Arthropoda</taxon>
        <taxon>Hexapoda</taxon>
        <taxon>Insecta</taxon>
        <taxon>Pterygota</taxon>
        <taxon>Neoptera</taxon>
        <taxon>Endopterygota</taxon>
        <taxon>Hymenoptera</taxon>
        <taxon>Apocrita</taxon>
        <taxon>Aculeata</taxon>
        <taxon>Vespoidea</taxon>
        <taxon>Vespidae</taxon>
        <taxon>Vespinae</taxon>
        <taxon>Vespula</taxon>
    </lineage>
</organism>
<evidence type="ECO:0000256" key="13">
    <source>
        <dbReference type="PROSITE-ProRule" id="PRU00452"/>
    </source>
</evidence>
<keyword evidence="17" id="KW-1185">Reference proteome</keyword>
<dbReference type="GO" id="GO:0008270">
    <property type="term" value="F:zinc ion binding"/>
    <property type="evidence" value="ECO:0007669"/>
    <property type="project" value="UniProtKB-KW"/>
</dbReference>
<dbReference type="GO" id="GO:0016925">
    <property type="term" value="P:protein sumoylation"/>
    <property type="evidence" value="ECO:0007669"/>
    <property type="project" value="UniProtKB-UniPathway"/>
</dbReference>
<comment type="subcellular location">
    <subcellularLocation>
        <location evidence="1">Nucleus</location>
    </subcellularLocation>
</comment>
<keyword evidence="10" id="KW-0539">Nucleus</keyword>
<evidence type="ECO:0000256" key="6">
    <source>
        <dbReference type="ARBA" id="ARBA00022723"/>
    </source>
</evidence>
<dbReference type="GO" id="GO:0061665">
    <property type="term" value="F:SUMO ligase activity"/>
    <property type="evidence" value="ECO:0007669"/>
    <property type="project" value="TreeGrafter"/>
</dbReference>
<evidence type="ECO:0000256" key="2">
    <source>
        <dbReference type="ARBA" id="ARBA00004718"/>
    </source>
</evidence>
<evidence type="ECO:0000313" key="16">
    <source>
        <dbReference type="EMBL" id="KAF7389146.1"/>
    </source>
</evidence>
<dbReference type="PANTHER" id="PTHR21330:SF1">
    <property type="entry name" value="E3 SUMO-PROTEIN LIGASE NSE2"/>
    <property type="match status" value="1"/>
</dbReference>
<evidence type="ECO:0000256" key="9">
    <source>
        <dbReference type="ARBA" id="ARBA00022833"/>
    </source>
</evidence>
<keyword evidence="14" id="KW-0175">Coiled coil</keyword>